<dbReference type="AlphaFoldDB" id="A0A9P4WK64"/>
<comment type="caution">
    <text evidence="1">The sequence shown here is derived from an EMBL/GenBank/DDBJ whole genome shotgun (WGS) entry which is preliminary data.</text>
</comment>
<dbReference type="EMBL" id="SWKV01000067">
    <property type="protein sequence ID" value="KAF3034529.1"/>
    <property type="molecule type" value="Genomic_DNA"/>
</dbReference>
<protein>
    <submittedName>
        <fullName evidence="1">Uncharacterized protein</fullName>
    </submittedName>
</protein>
<gene>
    <name evidence="1" type="ORF">E8E12_006433</name>
</gene>
<keyword evidence="2" id="KW-1185">Reference proteome</keyword>
<reference evidence="1" key="1">
    <citation type="submission" date="2019-04" db="EMBL/GenBank/DDBJ databases">
        <title>Sequencing of skin fungus with MAO and IRED activity.</title>
        <authorList>
            <person name="Marsaioli A.J."/>
            <person name="Bonatto J.M.C."/>
            <person name="Reis Junior O."/>
        </authorList>
    </citation>
    <scope>NUCLEOTIDE SEQUENCE</scope>
    <source>
        <strain evidence="1">28M1</strain>
    </source>
</reference>
<evidence type="ECO:0000313" key="1">
    <source>
        <dbReference type="EMBL" id="KAF3034529.1"/>
    </source>
</evidence>
<dbReference type="Proteomes" id="UP000758155">
    <property type="component" value="Unassembled WGS sequence"/>
</dbReference>
<evidence type="ECO:0000313" key="2">
    <source>
        <dbReference type="Proteomes" id="UP000758155"/>
    </source>
</evidence>
<organism evidence="1 2">
    <name type="scientific">Didymella heteroderae</name>
    <dbReference type="NCBI Taxonomy" id="1769908"/>
    <lineage>
        <taxon>Eukaryota</taxon>
        <taxon>Fungi</taxon>
        <taxon>Dikarya</taxon>
        <taxon>Ascomycota</taxon>
        <taxon>Pezizomycotina</taxon>
        <taxon>Dothideomycetes</taxon>
        <taxon>Pleosporomycetidae</taxon>
        <taxon>Pleosporales</taxon>
        <taxon>Pleosporineae</taxon>
        <taxon>Didymellaceae</taxon>
        <taxon>Didymella</taxon>
    </lineage>
</organism>
<accession>A0A9P4WK64</accession>
<name>A0A9P4WK64_9PLEO</name>
<dbReference type="OrthoDB" id="3747155at2759"/>
<sequence length="161" mass="17376">MTNLTTTRKAVRYTALALILSLQLSHCILHLLDRWGPPRKPNPKLTTAAKVNELGFISITCVRIVLQDFSVKLGKHTIRGVGIEVLFWSVAVWSAACVGYDVVRTPDSLLSLAQIMAVDVLMWTDILSSVVGLVGREEGGGYAVVAGDEKAVQGGDGKMEV</sequence>
<proteinExistence type="predicted"/>